<dbReference type="PANTHER" id="PTHR33365">
    <property type="entry name" value="YALI0B05434P"/>
    <property type="match status" value="1"/>
</dbReference>
<comment type="similarity">
    <text evidence="2">Belongs to the ustYa family.</text>
</comment>
<dbReference type="RefSeq" id="XP_016766044.1">
    <property type="nucleotide sequence ID" value="XM_016908517.1"/>
</dbReference>
<dbReference type="PANTHER" id="PTHR33365:SF4">
    <property type="entry name" value="CYCLOCHLOROTINE BIOSYNTHESIS PROTEIN O"/>
    <property type="match status" value="1"/>
</dbReference>
<dbReference type="STRING" id="692275.N1QNN7"/>
<dbReference type="OMA" id="WHCINHI"/>
<dbReference type="InterPro" id="IPR021765">
    <property type="entry name" value="UstYa-like"/>
</dbReference>
<dbReference type="OrthoDB" id="3687641at2759"/>
<keyword evidence="4" id="KW-1185">Reference proteome</keyword>
<organism evidence="3 4">
    <name type="scientific">Sphaerulina musiva (strain SO2202)</name>
    <name type="common">Poplar stem canker fungus</name>
    <name type="synonym">Septoria musiva</name>
    <dbReference type="NCBI Taxonomy" id="692275"/>
    <lineage>
        <taxon>Eukaryota</taxon>
        <taxon>Fungi</taxon>
        <taxon>Dikarya</taxon>
        <taxon>Ascomycota</taxon>
        <taxon>Pezizomycotina</taxon>
        <taxon>Dothideomycetes</taxon>
        <taxon>Dothideomycetidae</taxon>
        <taxon>Mycosphaerellales</taxon>
        <taxon>Mycosphaerellaceae</taxon>
        <taxon>Sphaerulina</taxon>
    </lineage>
</organism>
<sequence>NIVGFKELSFVNPLQPKKDLSTWEVWLDEPQWVGPPRAEIDQAWKDLLSVTTFNRSSAASKYADGNAYQYSDGKYIMGFEVYHGLHCVDTLRKFLWPDHYKQTDPEDQLELHKQHCVDYLRQYVQCNADLSPMWAHWNDVYGLVVTPYTPHTCRDFDALHRWIVDGDE</sequence>
<dbReference type="Proteomes" id="UP000016931">
    <property type="component" value="Unassembled WGS sequence"/>
</dbReference>
<evidence type="ECO:0000313" key="4">
    <source>
        <dbReference type="Proteomes" id="UP000016931"/>
    </source>
</evidence>
<protein>
    <submittedName>
        <fullName evidence="3">Uncharacterized protein</fullName>
    </submittedName>
</protein>
<dbReference type="eggNOG" id="ENOG502R9IM">
    <property type="taxonomic scope" value="Eukaryota"/>
</dbReference>
<dbReference type="GO" id="GO:0043386">
    <property type="term" value="P:mycotoxin biosynthetic process"/>
    <property type="evidence" value="ECO:0007669"/>
    <property type="project" value="InterPro"/>
</dbReference>
<evidence type="ECO:0000313" key="3">
    <source>
        <dbReference type="EMBL" id="EMF17923.1"/>
    </source>
</evidence>
<evidence type="ECO:0000256" key="1">
    <source>
        <dbReference type="ARBA" id="ARBA00004685"/>
    </source>
</evidence>
<dbReference type="AlphaFoldDB" id="N1QNN7"/>
<reference evidence="3 4" key="1">
    <citation type="journal article" date="2012" name="PLoS Pathog.">
        <title>Diverse lifestyles and strategies of plant pathogenesis encoded in the genomes of eighteen Dothideomycetes fungi.</title>
        <authorList>
            <person name="Ohm R.A."/>
            <person name="Feau N."/>
            <person name="Henrissat B."/>
            <person name="Schoch C.L."/>
            <person name="Horwitz B.A."/>
            <person name="Barry K.W."/>
            <person name="Condon B.J."/>
            <person name="Copeland A.C."/>
            <person name="Dhillon B."/>
            <person name="Glaser F."/>
            <person name="Hesse C.N."/>
            <person name="Kosti I."/>
            <person name="LaButti K."/>
            <person name="Lindquist E.A."/>
            <person name="Lucas S."/>
            <person name="Salamov A.A."/>
            <person name="Bradshaw R.E."/>
            <person name="Ciuffetti L."/>
            <person name="Hamelin R.C."/>
            <person name="Kema G.H.J."/>
            <person name="Lawrence C."/>
            <person name="Scott J.A."/>
            <person name="Spatafora J.W."/>
            <person name="Turgeon B.G."/>
            <person name="de Wit P.J.G.M."/>
            <person name="Zhong S."/>
            <person name="Goodwin S.B."/>
            <person name="Grigoriev I.V."/>
        </authorList>
    </citation>
    <scope>NUCLEOTIDE SEQUENCE [LARGE SCALE GENOMIC DNA]</scope>
    <source>
        <strain evidence="3 4">SO2202</strain>
    </source>
</reference>
<feature type="non-terminal residue" evidence="3">
    <location>
        <position position="1"/>
    </location>
</feature>
<comment type="pathway">
    <text evidence="1">Mycotoxin biosynthesis.</text>
</comment>
<dbReference type="HOGENOM" id="CLU_042941_6_1_1"/>
<gene>
    <name evidence="3" type="ORF">SEPMUDRAFT_32895</name>
</gene>
<accession>N1QNN7</accession>
<evidence type="ECO:0000256" key="2">
    <source>
        <dbReference type="ARBA" id="ARBA00035112"/>
    </source>
</evidence>
<dbReference type="EMBL" id="KB456260">
    <property type="protein sequence ID" value="EMF17923.1"/>
    <property type="molecule type" value="Genomic_DNA"/>
</dbReference>
<name>N1QNN7_SPHMS</name>
<dbReference type="Pfam" id="PF11807">
    <property type="entry name" value="UstYa"/>
    <property type="match status" value="1"/>
</dbReference>
<proteinExistence type="inferred from homology"/>
<dbReference type="GeneID" id="27905654"/>